<organism evidence="1 2">
    <name type="scientific">Nocardiopsis changdeensis</name>
    <dbReference type="NCBI Taxonomy" id="2831969"/>
    <lineage>
        <taxon>Bacteria</taxon>
        <taxon>Bacillati</taxon>
        <taxon>Actinomycetota</taxon>
        <taxon>Actinomycetes</taxon>
        <taxon>Streptosporangiales</taxon>
        <taxon>Nocardiopsidaceae</taxon>
        <taxon>Nocardiopsis</taxon>
    </lineage>
</organism>
<dbReference type="EMBL" id="CP074133">
    <property type="protein sequence ID" value="QUX22897.1"/>
    <property type="molecule type" value="Genomic_DNA"/>
</dbReference>
<proteinExistence type="predicted"/>
<dbReference type="RefSeq" id="WP_220564110.1">
    <property type="nucleotide sequence ID" value="NZ_CP074133.1"/>
</dbReference>
<gene>
    <name evidence="1" type="ORF">KGD84_00285</name>
</gene>
<protein>
    <submittedName>
        <fullName evidence="1">Uncharacterized protein</fullName>
    </submittedName>
</protein>
<name>A0ABX8BPB1_9ACTN</name>
<dbReference type="Proteomes" id="UP000676079">
    <property type="component" value="Chromosome"/>
</dbReference>
<sequence>MRDDDTALLRLLGEDGLARVDAAIRERGLLAGVAAVREALRSRGGLSLYDARDMVLERFGELGVDPCPPTPPLDVEEMASRAEGHPSRPREVAAVWDGDDFGWYLVLEAHCEDGTTLDLGWIRRGGDLRVLNGRVPPWPEAVEAREAGTALAARLGVPFRFDHPDTPDFSD</sequence>
<evidence type="ECO:0000313" key="1">
    <source>
        <dbReference type="EMBL" id="QUX22897.1"/>
    </source>
</evidence>
<evidence type="ECO:0000313" key="2">
    <source>
        <dbReference type="Proteomes" id="UP000676079"/>
    </source>
</evidence>
<keyword evidence="2" id="KW-1185">Reference proteome</keyword>
<accession>A0ABX8BPB1</accession>
<reference evidence="1 2" key="1">
    <citation type="submission" date="2021-05" db="EMBL/GenBank/DDBJ databases">
        <title>Direct Submission.</title>
        <authorList>
            <person name="Li K."/>
            <person name="Gao J."/>
        </authorList>
    </citation>
    <scope>NUCLEOTIDE SEQUENCE [LARGE SCALE GENOMIC DNA]</scope>
    <source>
        <strain evidence="1 2">Mg02</strain>
    </source>
</reference>